<protein>
    <submittedName>
        <fullName evidence="3">Uncharacterized protein</fullName>
    </submittedName>
</protein>
<accession>A0ABU9YI91</accession>
<feature type="compositionally biased region" description="Low complexity" evidence="1">
    <location>
        <begin position="113"/>
        <end position="135"/>
    </location>
</feature>
<dbReference type="EMBL" id="JBBKTW010000003">
    <property type="protein sequence ID" value="MEN2988355.1"/>
    <property type="molecule type" value="Genomic_DNA"/>
</dbReference>
<evidence type="ECO:0000313" key="3">
    <source>
        <dbReference type="EMBL" id="MEN2988355.1"/>
    </source>
</evidence>
<keyword evidence="2" id="KW-0732">Signal</keyword>
<organism evidence="3 4">
    <name type="scientific">Tistrella arctica</name>
    <dbReference type="NCBI Taxonomy" id="3133430"/>
    <lineage>
        <taxon>Bacteria</taxon>
        <taxon>Pseudomonadati</taxon>
        <taxon>Pseudomonadota</taxon>
        <taxon>Alphaproteobacteria</taxon>
        <taxon>Geminicoccales</taxon>
        <taxon>Geminicoccaceae</taxon>
        <taxon>Tistrella</taxon>
    </lineage>
</organism>
<keyword evidence="4" id="KW-1185">Reference proteome</keyword>
<feature type="signal peptide" evidence="2">
    <location>
        <begin position="1"/>
        <end position="27"/>
    </location>
</feature>
<comment type="caution">
    <text evidence="3">The sequence shown here is derived from an EMBL/GenBank/DDBJ whole genome shotgun (WGS) entry which is preliminary data.</text>
</comment>
<proteinExistence type="predicted"/>
<dbReference type="RefSeq" id="WP_345934667.1">
    <property type="nucleotide sequence ID" value="NZ_JBBKTV010000008.1"/>
</dbReference>
<reference evidence="3 4" key="1">
    <citation type="submission" date="2024-03" db="EMBL/GenBank/DDBJ databases">
        <title>High-quality draft genome sequencing of Tistrella sp. BH-R2-4.</title>
        <authorList>
            <person name="Dong C."/>
        </authorList>
    </citation>
    <scope>NUCLEOTIDE SEQUENCE [LARGE SCALE GENOMIC DNA]</scope>
    <source>
        <strain evidence="3 4">BH-R2-4</strain>
    </source>
</reference>
<name>A0ABU9YI91_9PROT</name>
<evidence type="ECO:0000256" key="1">
    <source>
        <dbReference type="SAM" id="MobiDB-lite"/>
    </source>
</evidence>
<dbReference type="Proteomes" id="UP001413721">
    <property type="component" value="Unassembled WGS sequence"/>
</dbReference>
<evidence type="ECO:0000313" key="4">
    <source>
        <dbReference type="Proteomes" id="UP001413721"/>
    </source>
</evidence>
<gene>
    <name evidence="3" type="ORF">WG926_08585</name>
</gene>
<evidence type="ECO:0000256" key="2">
    <source>
        <dbReference type="SAM" id="SignalP"/>
    </source>
</evidence>
<feature type="chain" id="PRO_5045453046" evidence="2">
    <location>
        <begin position="28"/>
        <end position="176"/>
    </location>
</feature>
<feature type="region of interest" description="Disordered" evidence="1">
    <location>
        <begin position="77"/>
        <end position="154"/>
    </location>
</feature>
<feature type="compositionally biased region" description="Polar residues" evidence="1">
    <location>
        <begin position="77"/>
        <end position="92"/>
    </location>
</feature>
<sequence>MATYRSLLLPAATAAAFALIAAPAWHAAPGTTQGRLVATAAAAAIEPARKADIVIDDAMARNDPALMRLVGELRGQHTLSHPDTSPAPTGNLSDPAGASDSGMPAGTPSVADTSSLNASTTGASTTGTPAASAVARKQIDDESDQTADEQGLGESLLSAIDNLFRGRDVTDETTAN</sequence>